<protein>
    <submittedName>
        <fullName evidence="1">Uncharacterized protein</fullName>
    </submittedName>
</protein>
<evidence type="ECO:0000313" key="2">
    <source>
        <dbReference type="Proteomes" id="UP001281147"/>
    </source>
</evidence>
<dbReference type="EMBL" id="JAUTXU010000130">
    <property type="protein sequence ID" value="KAK3705363.1"/>
    <property type="molecule type" value="Genomic_DNA"/>
</dbReference>
<accession>A0ACC3MXU0</accession>
<comment type="caution">
    <text evidence="1">The sequence shown here is derived from an EMBL/GenBank/DDBJ whole genome shotgun (WGS) entry which is preliminary data.</text>
</comment>
<gene>
    <name evidence="1" type="ORF">LTR37_013336</name>
</gene>
<reference evidence="1" key="1">
    <citation type="submission" date="2023-07" db="EMBL/GenBank/DDBJ databases">
        <title>Black Yeasts Isolated from many extreme environments.</title>
        <authorList>
            <person name="Coleine C."/>
            <person name="Stajich J.E."/>
            <person name="Selbmann L."/>
        </authorList>
    </citation>
    <scope>NUCLEOTIDE SEQUENCE</scope>
    <source>
        <strain evidence="1">CCFEE 5714</strain>
    </source>
</reference>
<dbReference type="Proteomes" id="UP001281147">
    <property type="component" value="Unassembled WGS sequence"/>
</dbReference>
<keyword evidence="2" id="KW-1185">Reference proteome</keyword>
<proteinExistence type="predicted"/>
<organism evidence="1 2">
    <name type="scientific">Vermiconidia calcicola</name>
    <dbReference type="NCBI Taxonomy" id="1690605"/>
    <lineage>
        <taxon>Eukaryota</taxon>
        <taxon>Fungi</taxon>
        <taxon>Dikarya</taxon>
        <taxon>Ascomycota</taxon>
        <taxon>Pezizomycotina</taxon>
        <taxon>Dothideomycetes</taxon>
        <taxon>Dothideomycetidae</taxon>
        <taxon>Mycosphaerellales</taxon>
        <taxon>Extremaceae</taxon>
        <taxon>Vermiconidia</taxon>
    </lineage>
</organism>
<name>A0ACC3MXU0_9PEZI</name>
<evidence type="ECO:0000313" key="1">
    <source>
        <dbReference type="EMBL" id="KAK3705363.1"/>
    </source>
</evidence>
<sequence length="299" mass="33153">MAPISELSHLANSLASSSQLETSATQLDGVPRDHEDSVRFETARLLQAAGILLRMPQEVIAQSIVILYRFWSGPDGGSMLEHDSKDVAAASLYLTAKSSASSTSPRQVLTVIAYLDNIRPDYNAIATGDQPSDSINWHLSEGDYETARDCLYKVESSILRVLGFQTHVALPYTLCINYLQALEVFNSSSGPVVAKRAFAHLTSALLSPQLLYLTHQPSAIATAAIYLAARELEVKLPETEWWEVFDVDREELGFLVVAMQSLEGYAMEEKTQWGRRKPPLTVGDLQSELERRRMLEDGH</sequence>